<protein>
    <recommendedName>
        <fullName evidence="4">SCP domain-containing protein</fullName>
    </recommendedName>
</protein>
<dbReference type="Proteomes" id="UP000252519">
    <property type="component" value="Unassembled WGS sequence"/>
</dbReference>
<name>A0A368H8U9_ANCCA</name>
<keyword evidence="3" id="KW-1185">Reference proteome</keyword>
<dbReference type="Pfam" id="PF17641">
    <property type="entry name" value="ASPRs"/>
    <property type="match status" value="1"/>
</dbReference>
<dbReference type="AlphaFoldDB" id="A0A368H8U9"/>
<gene>
    <name evidence="2" type="ORF">ANCCAN_00991</name>
</gene>
<dbReference type="EMBL" id="JOJR01000004">
    <property type="protein sequence ID" value="RCN52994.1"/>
    <property type="molecule type" value="Genomic_DNA"/>
</dbReference>
<evidence type="ECO:0000313" key="3">
    <source>
        <dbReference type="Proteomes" id="UP000252519"/>
    </source>
</evidence>
<reference evidence="2 3" key="1">
    <citation type="submission" date="2014-10" db="EMBL/GenBank/DDBJ databases">
        <title>Draft genome of the hookworm Ancylostoma caninum.</title>
        <authorList>
            <person name="Mitreva M."/>
        </authorList>
    </citation>
    <scope>NUCLEOTIDE SEQUENCE [LARGE SCALE GENOMIC DNA]</scope>
    <source>
        <strain evidence="2 3">Baltimore</strain>
    </source>
</reference>
<sequence length="125" mass="13922">MSHVTSLIACAFYLLSIAYATGASKHELPACQGEGGDSDSNSNRRLLYNAILYATKGNKVMYSCELEDIARENAVVGIKNTQWPEKDLLYSVGERNDLSEEKILDMAFSEWKGQLQRVRAQLCPT</sequence>
<evidence type="ECO:0008006" key="4">
    <source>
        <dbReference type="Google" id="ProtNLM"/>
    </source>
</evidence>
<comment type="caution">
    <text evidence="2">The sequence shown here is derived from an EMBL/GenBank/DDBJ whole genome shotgun (WGS) entry which is preliminary data.</text>
</comment>
<evidence type="ECO:0000313" key="2">
    <source>
        <dbReference type="EMBL" id="RCN52994.1"/>
    </source>
</evidence>
<dbReference type="InterPro" id="IPR035109">
    <property type="entry name" value="ASPR"/>
</dbReference>
<feature type="signal peptide" evidence="1">
    <location>
        <begin position="1"/>
        <end position="23"/>
    </location>
</feature>
<proteinExistence type="predicted"/>
<feature type="chain" id="PRO_5016562558" description="SCP domain-containing protein" evidence="1">
    <location>
        <begin position="24"/>
        <end position="125"/>
    </location>
</feature>
<accession>A0A368H8U9</accession>
<organism evidence="2 3">
    <name type="scientific">Ancylostoma caninum</name>
    <name type="common">Dog hookworm</name>
    <dbReference type="NCBI Taxonomy" id="29170"/>
    <lineage>
        <taxon>Eukaryota</taxon>
        <taxon>Metazoa</taxon>
        <taxon>Ecdysozoa</taxon>
        <taxon>Nematoda</taxon>
        <taxon>Chromadorea</taxon>
        <taxon>Rhabditida</taxon>
        <taxon>Rhabditina</taxon>
        <taxon>Rhabditomorpha</taxon>
        <taxon>Strongyloidea</taxon>
        <taxon>Ancylostomatidae</taxon>
        <taxon>Ancylostomatinae</taxon>
        <taxon>Ancylostoma</taxon>
    </lineage>
</organism>
<evidence type="ECO:0000256" key="1">
    <source>
        <dbReference type="SAM" id="SignalP"/>
    </source>
</evidence>
<keyword evidence="1" id="KW-0732">Signal</keyword>